<keyword evidence="3" id="KW-1185">Reference proteome</keyword>
<reference evidence="2" key="1">
    <citation type="submission" date="2022-01" db="EMBL/GenBank/DDBJ databases">
        <authorList>
            <person name="Braso-Vives M."/>
        </authorList>
    </citation>
    <scope>NUCLEOTIDE SEQUENCE</scope>
</reference>
<evidence type="ECO:0000256" key="1">
    <source>
        <dbReference type="SAM" id="MobiDB-lite"/>
    </source>
</evidence>
<evidence type="ECO:0000313" key="3">
    <source>
        <dbReference type="Proteomes" id="UP000838412"/>
    </source>
</evidence>
<feature type="region of interest" description="Disordered" evidence="1">
    <location>
        <begin position="1"/>
        <end position="21"/>
    </location>
</feature>
<accession>A0A8J9YVP4</accession>
<gene>
    <name evidence="2" type="primary">Hypp6843</name>
    <name evidence="2" type="ORF">BLAG_LOCUS5850</name>
</gene>
<evidence type="ECO:0000313" key="2">
    <source>
        <dbReference type="EMBL" id="CAH1242561.1"/>
    </source>
</evidence>
<dbReference type="AlphaFoldDB" id="A0A8J9YVP4"/>
<protein>
    <submittedName>
        <fullName evidence="2">Hypp6843 protein</fullName>
    </submittedName>
</protein>
<organism evidence="2 3">
    <name type="scientific">Branchiostoma lanceolatum</name>
    <name type="common">Common lancelet</name>
    <name type="synonym">Amphioxus lanceolatum</name>
    <dbReference type="NCBI Taxonomy" id="7740"/>
    <lineage>
        <taxon>Eukaryota</taxon>
        <taxon>Metazoa</taxon>
        <taxon>Chordata</taxon>
        <taxon>Cephalochordata</taxon>
        <taxon>Leptocardii</taxon>
        <taxon>Amphioxiformes</taxon>
        <taxon>Branchiostomatidae</taxon>
        <taxon>Branchiostoma</taxon>
    </lineage>
</organism>
<name>A0A8J9YVP4_BRALA</name>
<sequence length="149" mass="17430">MDVDDSDTLVSSRSQEEESNVPVTIQNATILPGVKCGLCPVQAAHHQPRCEKKLLDFLHKTVVYKKAENYIHAKDNHYVERFNNGMLVYHDKWICFRRCQLPVAGEPRYPDWNDHVDREFTSVWLVENAANPRKQQPKKQLVRKAYKLR</sequence>
<dbReference type="Proteomes" id="UP000838412">
    <property type="component" value="Chromosome 12"/>
</dbReference>
<dbReference type="EMBL" id="OV696697">
    <property type="protein sequence ID" value="CAH1242561.1"/>
    <property type="molecule type" value="Genomic_DNA"/>
</dbReference>
<proteinExistence type="predicted"/>